<sequence length="368" mass="39202">MTGPRYTQLAAALPSTVPFVGPETQERARGRTFAARLGANESVFGPSPRAIVAMEKAARDVWMYGDPENHDLREALAEHHGVPSENVVVGEGIDGLLGYLVRLLAAPGDPVVTSDGAYPTFNFHVAGYGGRLHKVPYAGDHEDPEALAAKAADTGAKLIYLANPDNPMGSWHDSDSVQRMIDAVPEGALLALDEAYLELAPDGTAPVIDPDDRRVIRLRTFSKGYGMAGARVGYAIAHRDLVAAFDKVRNHFGMCRTSQAGALAALGDQAYLAVVQETVAGARDELSRIARLNGLVPLPSATNFVTMDCGADGAFARKVLSELVSRDVFVRMPFIAPHDRCIRVSAGRPQDLAHFASALPEALAAARA</sequence>
<dbReference type="InterPro" id="IPR015422">
    <property type="entry name" value="PyrdxlP-dep_Trfase_small"/>
</dbReference>
<evidence type="ECO:0000256" key="1">
    <source>
        <dbReference type="ARBA" id="ARBA00001933"/>
    </source>
</evidence>
<dbReference type="InterPro" id="IPR015424">
    <property type="entry name" value="PyrdxlP-dep_Trfase"/>
</dbReference>
<evidence type="ECO:0000256" key="11">
    <source>
        <dbReference type="RuleBase" id="RU003693"/>
    </source>
</evidence>
<dbReference type="NCBIfam" id="NF006014">
    <property type="entry name" value="PRK08153.1"/>
    <property type="match status" value="1"/>
</dbReference>
<evidence type="ECO:0000256" key="10">
    <source>
        <dbReference type="ARBA" id="ARBA00047481"/>
    </source>
</evidence>
<dbReference type="EC" id="2.6.1.9" evidence="4"/>
<dbReference type="InterPro" id="IPR004839">
    <property type="entry name" value="Aminotransferase_I/II_large"/>
</dbReference>
<evidence type="ECO:0000256" key="6">
    <source>
        <dbReference type="ARBA" id="ARBA00022605"/>
    </source>
</evidence>
<evidence type="ECO:0000256" key="2">
    <source>
        <dbReference type="ARBA" id="ARBA00005011"/>
    </source>
</evidence>
<keyword evidence="5 13" id="KW-0032">Aminotransferase</keyword>
<dbReference type="GO" id="GO:0004400">
    <property type="term" value="F:histidinol-phosphate transaminase activity"/>
    <property type="evidence" value="ECO:0007669"/>
    <property type="project" value="UniProtKB-EC"/>
</dbReference>
<evidence type="ECO:0000256" key="9">
    <source>
        <dbReference type="ARBA" id="ARBA00023102"/>
    </source>
</evidence>
<evidence type="ECO:0000256" key="4">
    <source>
        <dbReference type="ARBA" id="ARBA00012748"/>
    </source>
</evidence>
<evidence type="ECO:0000313" key="14">
    <source>
        <dbReference type="Proteomes" id="UP000244924"/>
    </source>
</evidence>
<comment type="similarity">
    <text evidence="3">Belongs to the class-II pyridoxal-phosphate-dependent aminotransferase family. Histidinol-phosphate aminotransferase subfamily.</text>
</comment>
<dbReference type="RefSeq" id="WP_108854803.1">
    <property type="nucleotide sequence ID" value="NZ_OMOQ01000004.1"/>
</dbReference>
<comment type="catalytic activity">
    <reaction evidence="10">
        <text>L-histidinol phosphate + 2-oxoglutarate = 3-(imidazol-4-yl)-2-oxopropyl phosphate + L-glutamate</text>
        <dbReference type="Rhea" id="RHEA:23744"/>
        <dbReference type="ChEBI" id="CHEBI:16810"/>
        <dbReference type="ChEBI" id="CHEBI:29985"/>
        <dbReference type="ChEBI" id="CHEBI:57766"/>
        <dbReference type="ChEBI" id="CHEBI:57980"/>
        <dbReference type="EC" id="2.6.1.9"/>
    </reaction>
</comment>
<evidence type="ECO:0000256" key="3">
    <source>
        <dbReference type="ARBA" id="ARBA00007970"/>
    </source>
</evidence>
<dbReference type="PANTHER" id="PTHR43643">
    <property type="entry name" value="HISTIDINOL-PHOSPHATE AMINOTRANSFERASE 2"/>
    <property type="match status" value="1"/>
</dbReference>
<dbReference type="CDD" id="cd00609">
    <property type="entry name" value="AAT_like"/>
    <property type="match status" value="1"/>
</dbReference>
<dbReference type="AlphaFoldDB" id="A0A2R8BMP2"/>
<evidence type="ECO:0000259" key="12">
    <source>
        <dbReference type="Pfam" id="PF00155"/>
    </source>
</evidence>
<protein>
    <recommendedName>
        <fullName evidence="4">histidinol-phosphate transaminase</fullName>
        <ecNumber evidence="4">2.6.1.9</ecNumber>
    </recommendedName>
</protein>
<dbReference type="Gene3D" id="3.40.640.10">
    <property type="entry name" value="Type I PLP-dependent aspartate aminotransferase-like (Major domain)"/>
    <property type="match status" value="1"/>
</dbReference>
<dbReference type="InterPro" id="IPR015421">
    <property type="entry name" value="PyrdxlP-dep_Trfase_major"/>
</dbReference>
<evidence type="ECO:0000256" key="7">
    <source>
        <dbReference type="ARBA" id="ARBA00022679"/>
    </source>
</evidence>
<dbReference type="PANTHER" id="PTHR43643:SF6">
    <property type="entry name" value="HISTIDINOL-PHOSPHATE AMINOTRANSFERASE"/>
    <property type="match status" value="1"/>
</dbReference>
<keyword evidence="9" id="KW-0368">Histidine biosynthesis</keyword>
<feature type="domain" description="Aminotransferase class I/classII large" evidence="12">
    <location>
        <begin position="37"/>
        <end position="359"/>
    </location>
</feature>
<gene>
    <name evidence="13" type="primary">hisC_3</name>
    <name evidence="13" type="ORF">DEA8626_03732</name>
</gene>
<evidence type="ECO:0000256" key="8">
    <source>
        <dbReference type="ARBA" id="ARBA00022898"/>
    </source>
</evidence>
<dbReference type="Gene3D" id="3.90.1150.10">
    <property type="entry name" value="Aspartate Aminotransferase, domain 1"/>
    <property type="match status" value="1"/>
</dbReference>
<dbReference type="GO" id="GO:0030170">
    <property type="term" value="F:pyridoxal phosphate binding"/>
    <property type="evidence" value="ECO:0007669"/>
    <property type="project" value="InterPro"/>
</dbReference>
<accession>A0A2R8BMP2</accession>
<comment type="cofactor">
    <cofactor evidence="1 11">
        <name>pyridoxal 5'-phosphate</name>
        <dbReference type="ChEBI" id="CHEBI:597326"/>
    </cofactor>
</comment>
<comment type="pathway">
    <text evidence="2">Amino-acid biosynthesis; L-histidine biosynthesis; L-histidine from 5-phospho-alpha-D-ribose 1-diphosphate: step 7/9.</text>
</comment>
<proteinExistence type="inferred from homology"/>
<dbReference type="GO" id="GO:0000105">
    <property type="term" value="P:L-histidine biosynthetic process"/>
    <property type="evidence" value="ECO:0007669"/>
    <property type="project" value="UniProtKB-KW"/>
</dbReference>
<dbReference type="PROSITE" id="PS00599">
    <property type="entry name" value="AA_TRANSFER_CLASS_2"/>
    <property type="match status" value="1"/>
</dbReference>
<dbReference type="SUPFAM" id="SSF53383">
    <property type="entry name" value="PLP-dependent transferases"/>
    <property type="match status" value="1"/>
</dbReference>
<dbReference type="OrthoDB" id="9809616at2"/>
<evidence type="ECO:0000256" key="5">
    <source>
        <dbReference type="ARBA" id="ARBA00022576"/>
    </source>
</evidence>
<dbReference type="Proteomes" id="UP000244924">
    <property type="component" value="Unassembled WGS sequence"/>
</dbReference>
<name>A0A2R8BMP2_9RHOB</name>
<dbReference type="InterPro" id="IPR001917">
    <property type="entry name" value="Aminotrans_II_pyridoxalP_BS"/>
</dbReference>
<keyword evidence="7 13" id="KW-0808">Transferase</keyword>
<organism evidence="13 14">
    <name type="scientific">Albidovulum aquaemixtae</name>
    <dbReference type="NCBI Taxonomy" id="1542388"/>
    <lineage>
        <taxon>Bacteria</taxon>
        <taxon>Pseudomonadati</taxon>
        <taxon>Pseudomonadota</taxon>
        <taxon>Alphaproteobacteria</taxon>
        <taxon>Rhodobacterales</taxon>
        <taxon>Paracoccaceae</taxon>
        <taxon>Albidovulum</taxon>
    </lineage>
</organism>
<reference evidence="13 14" key="1">
    <citation type="submission" date="2018-03" db="EMBL/GenBank/DDBJ databases">
        <authorList>
            <person name="Keele B.F."/>
        </authorList>
    </citation>
    <scope>NUCLEOTIDE SEQUENCE [LARGE SCALE GENOMIC DNA]</scope>
    <source>
        <strain evidence="13 14">CECT 8626</strain>
    </source>
</reference>
<keyword evidence="6" id="KW-0028">Amino-acid biosynthesis</keyword>
<keyword evidence="8 11" id="KW-0663">Pyridoxal phosphate</keyword>
<dbReference type="Pfam" id="PF00155">
    <property type="entry name" value="Aminotran_1_2"/>
    <property type="match status" value="1"/>
</dbReference>
<evidence type="ECO:0000313" key="13">
    <source>
        <dbReference type="EMBL" id="SPH24696.1"/>
    </source>
</evidence>
<dbReference type="EMBL" id="OMOQ01000004">
    <property type="protein sequence ID" value="SPH24696.1"/>
    <property type="molecule type" value="Genomic_DNA"/>
</dbReference>
<keyword evidence="14" id="KW-1185">Reference proteome</keyword>
<dbReference type="InterPro" id="IPR050106">
    <property type="entry name" value="HistidinolP_aminotransfase"/>
</dbReference>